<dbReference type="InterPro" id="IPR029151">
    <property type="entry name" value="Sensor-like_sf"/>
</dbReference>
<feature type="domain" description="PAS" evidence="11">
    <location>
        <begin position="295"/>
        <end position="366"/>
    </location>
</feature>
<keyword evidence="9" id="KW-0472">Membrane</keyword>
<name>A0A5R8Y4Q4_9BACT</name>
<dbReference type="PANTHER" id="PTHR43065">
    <property type="entry name" value="SENSOR HISTIDINE KINASE"/>
    <property type="match status" value="1"/>
</dbReference>
<dbReference type="Gene3D" id="1.10.287.130">
    <property type="match status" value="1"/>
</dbReference>
<dbReference type="SUPFAM" id="SSF103190">
    <property type="entry name" value="Sensory domain-like"/>
    <property type="match status" value="1"/>
</dbReference>
<dbReference type="InterPro" id="IPR005467">
    <property type="entry name" value="His_kinase_dom"/>
</dbReference>
<dbReference type="NCBIfam" id="TIGR00229">
    <property type="entry name" value="sensory_box"/>
    <property type="match status" value="1"/>
</dbReference>
<dbReference type="GO" id="GO:0000155">
    <property type="term" value="F:phosphorelay sensor kinase activity"/>
    <property type="evidence" value="ECO:0007669"/>
    <property type="project" value="InterPro"/>
</dbReference>
<comment type="caution">
    <text evidence="12">The sequence shown here is derived from an EMBL/GenBank/DDBJ whole genome shotgun (WGS) entry which is preliminary data.</text>
</comment>
<dbReference type="Gene3D" id="3.30.565.10">
    <property type="entry name" value="Histidine kinase-like ATPase, C-terminal domain"/>
    <property type="match status" value="1"/>
</dbReference>
<dbReference type="InterPro" id="IPR048760">
    <property type="entry name" value="VP0354-like_sensor_dom"/>
</dbReference>
<dbReference type="GO" id="GO:0005524">
    <property type="term" value="F:ATP binding"/>
    <property type="evidence" value="ECO:0007669"/>
    <property type="project" value="UniProtKB-KW"/>
</dbReference>
<dbReference type="InterPro" id="IPR036097">
    <property type="entry name" value="HisK_dim/P_sf"/>
</dbReference>
<keyword evidence="4" id="KW-0547">Nucleotide-binding</keyword>
<evidence type="ECO:0000313" key="12">
    <source>
        <dbReference type="EMBL" id="TLP40821.1"/>
    </source>
</evidence>
<dbReference type="RefSeq" id="WP_138151223.1">
    <property type="nucleotide sequence ID" value="NZ_VANU01000001.1"/>
</dbReference>
<evidence type="ECO:0000259" key="11">
    <source>
        <dbReference type="PROSITE" id="PS50112"/>
    </source>
</evidence>
<dbReference type="GO" id="GO:0016020">
    <property type="term" value="C:membrane"/>
    <property type="evidence" value="ECO:0007669"/>
    <property type="project" value="UniProtKB-SubCell"/>
</dbReference>
<dbReference type="PROSITE" id="PS50109">
    <property type="entry name" value="HIS_KIN"/>
    <property type="match status" value="1"/>
</dbReference>
<dbReference type="PANTHER" id="PTHR43065:SF42">
    <property type="entry name" value="TWO-COMPONENT SENSOR PPRA"/>
    <property type="match status" value="1"/>
</dbReference>
<dbReference type="SMART" id="SM00387">
    <property type="entry name" value="HATPase_c"/>
    <property type="match status" value="1"/>
</dbReference>
<dbReference type="Gene3D" id="3.30.450.20">
    <property type="entry name" value="PAS domain"/>
    <property type="match status" value="2"/>
</dbReference>
<accession>A0A5R8Y4Q4</accession>
<comment type="subcellular location">
    <subcellularLocation>
        <location evidence="1">Membrane</location>
    </subcellularLocation>
</comment>
<dbReference type="AlphaFoldDB" id="A0A5R8Y4Q4"/>
<keyword evidence="8" id="KW-0175">Coiled coil</keyword>
<dbReference type="SUPFAM" id="SSF55874">
    <property type="entry name" value="ATPase domain of HSP90 chaperone/DNA topoisomerase II/histidine kinase"/>
    <property type="match status" value="1"/>
</dbReference>
<keyword evidence="9" id="KW-0812">Transmembrane</keyword>
<dbReference type="OrthoDB" id="9804645at2"/>
<evidence type="ECO:0000256" key="2">
    <source>
        <dbReference type="ARBA" id="ARBA00022553"/>
    </source>
</evidence>
<evidence type="ECO:0000256" key="8">
    <source>
        <dbReference type="SAM" id="Coils"/>
    </source>
</evidence>
<evidence type="ECO:0000256" key="4">
    <source>
        <dbReference type="ARBA" id="ARBA00022741"/>
    </source>
</evidence>
<dbReference type="EMBL" id="VANU01000001">
    <property type="protein sequence ID" value="TLP40821.1"/>
    <property type="molecule type" value="Genomic_DNA"/>
</dbReference>
<dbReference type="Pfam" id="PF02518">
    <property type="entry name" value="HATPase_c"/>
    <property type="match status" value="1"/>
</dbReference>
<sequence>MLNYSSKLKYILKSLIVILFINIIITGLLYLFLVNKAKDDIYNEFNTIANYDFIQTRKFIDDKFTYYKNVLDSLESAQAFSNYLDTNDAHNIKELMYTITKASLPIFQLRFLDRNGIEKIRIEKDKNNKVFEEKNLQDKSDRYYFKKTTSLKKGEYYISNLDLNIEHKKIEKPYIPTIRISKAIYKNNQLLGILIINYNANEIINKIRENKFFDVYYMDKNGNFFLHPDKSKNYLSQLNIKYKLMDDFYIIYSLNNSVFNEKLSLIKYDTFLIFFTVFIITIPVILIGIYIQSMNARILDAIINNTPYPVFFKDVSRKFVVVNDAMLKILGAKNKNEVIGKRIEDLLESKYANTFKKNIDKALEYGRSEEEIEFIDTNSKRHFFDTKLIKISLLGKLNKVYILGIAIDITQLKSLNQQLENVVDNEIKKRISLEKDLIQKSKMAEIGNLLANLIHQWKNPLNIIKVISSGARLNIEANNINIKEIDSHFKQIDTQVEIMVQISNDFKNFFNPNEKASKFIIKNVFESITNILSTRLKHNEIEIVYDLDDTLYMEGYTNNFAQVILSILNNAIDEFERNKVNEKKIFIKAFKGDSIVIEIIDNAGKIDESLLPNKLFEEYETTKKGNNLGQGLPICRKIIEESFSGRITAYNINNNAVFKIEIPLV</sequence>
<dbReference type="Proteomes" id="UP000308901">
    <property type="component" value="Unassembled WGS sequence"/>
</dbReference>
<feature type="transmembrane region" description="Helical" evidence="9">
    <location>
        <begin position="12"/>
        <end position="33"/>
    </location>
</feature>
<reference evidence="12 13" key="1">
    <citation type="submission" date="2019-05" db="EMBL/GenBank/DDBJ databases">
        <title>Arcobacter sp. nov., isolated from sea sediment.</title>
        <authorList>
            <person name="Kim W."/>
        </authorList>
    </citation>
    <scope>NUCLEOTIDE SEQUENCE [LARGE SCALE GENOMIC DNA]</scope>
    <source>
        <strain evidence="12 13">CAU 1517</strain>
    </source>
</reference>
<keyword evidence="13" id="KW-1185">Reference proteome</keyword>
<dbReference type="SUPFAM" id="SSF47384">
    <property type="entry name" value="Homodimeric domain of signal transducing histidine kinase"/>
    <property type="match status" value="1"/>
</dbReference>
<evidence type="ECO:0000259" key="10">
    <source>
        <dbReference type="PROSITE" id="PS50109"/>
    </source>
</evidence>
<dbReference type="Pfam" id="PF21623">
    <property type="entry name" value="HK_sensor_dom_bact"/>
    <property type="match status" value="1"/>
</dbReference>
<evidence type="ECO:0000313" key="13">
    <source>
        <dbReference type="Proteomes" id="UP000308901"/>
    </source>
</evidence>
<evidence type="ECO:0000256" key="9">
    <source>
        <dbReference type="SAM" id="Phobius"/>
    </source>
</evidence>
<evidence type="ECO:0000256" key="3">
    <source>
        <dbReference type="ARBA" id="ARBA00022679"/>
    </source>
</evidence>
<gene>
    <name evidence="12" type="ORF">FDK22_02045</name>
</gene>
<keyword evidence="3" id="KW-0808">Transferase</keyword>
<evidence type="ECO:0000256" key="5">
    <source>
        <dbReference type="ARBA" id="ARBA00022777"/>
    </source>
</evidence>
<keyword evidence="6" id="KW-0067">ATP-binding</keyword>
<proteinExistence type="predicted"/>
<dbReference type="CDD" id="cd00130">
    <property type="entry name" value="PAS"/>
    <property type="match status" value="1"/>
</dbReference>
<protein>
    <submittedName>
        <fullName evidence="12">PAS domain S-box protein</fullName>
    </submittedName>
</protein>
<feature type="domain" description="Histidine kinase" evidence="10">
    <location>
        <begin position="452"/>
        <end position="665"/>
    </location>
</feature>
<keyword evidence="5" id="KW-0418">Kinase</keyword>
<keyword evidence="7" id="KW-0902">Two-component regulatory system</keyword>
<feature type="coiled-coil region" evidence="8">
    <location>
        <begin position="409"/>
        <end position="436"/>
    </location>
</feature>
<dbReference type="SUPFAM" id="SSF55785">
    <property type="entry name" value="PYP-like sensor domain (PAS domain)"/>
    <property type="match status" value="1"/>
</dbReference>
<dbReference type="PROSITE" id="PS50112">
    <property type="entry name" value="PAS"/>
    <property type="match status" value="1"/>
</dbReference>
<dbReference type="SMART" id="SM00091">
    <property type="entry name" value="PAS"/>
    <property type="match status" value="1"/>
</dbReference>
<keyword evidence="2" id="KW-0597">Phosphoprotein</keyword>
<dbReference type="InterPro" id="IPR035965">
    <property type="entry name" value="PAS-like_dom_sf"/>
</dbReference>
<feature type="transmembrane region" description="Helical" evidence="9">
    <location>
        <begin position="271"/>
        <end position="291"/>
    </location>
</feature>
<dbReference type="InterPro" id="IPR000014">
    <property type="entry name" value="PAS"/>
</dbReference>
<evidence type="ECO:0000256" key="6">
    <source>
        <dbReference type="ARBA" id="ARBA00022840"/>
    </source>
</evidence>
<evidence type="ECO:0000256" key="7">
    <source>
        <dbReference type="ARBA" id="ARBA00023012"/>
    </source>
</evidence>
<dbReference type="Pfam" id="PF13426">
    <property type="entry name" value="PAS_9"/>
    <property type="match status" value="1"/>
</dbReference>
<evidence type="ECO:0000256" key="1">
    <source>
        <dbReference type="ARBA" id="ARBA00004370"/>
    </source>
</evidence>
<dbReference type="InterPro" id="IPR036890">
    <property type="entry name" value="HATPase_C_sf"/>
</dbReference>
<organism evidence="12 13">
    <name type="scientific">Arcobacter arenosus</name>
    <dbReference type="NCBI Taxonomy" id="2576037"/>
    <lineage>
        <taxon>Bacteria</taxon>
        <taxon>Pseudomonadati</taxon>
        <taxon>Campylobacterota</taxon>
        <taxon>Epsilonproteobacteria</taxon>
        <taxon>Campylobacterales</taxon>
        <taxon>Arcobacteraceae</taxon>
        <taxon>Arcobacter</taxon>
    </lineage>
</organism>
<keyword evidence="9" id="KW-1133">Transmembrane helix</keyword>
<dbReference type="InterPro" id="IPR003594">
    <property type="entry name" value="HATPase_dom"/>
</dbReference>